<evidence type="ECO:0000313" key="7">
    <source>
        <dbReference type="EMBL" id="MEQ2272765.1"/>
    </source>
</evidence>
<feature type="transmembrane region" description="Helical" evidence="6">
    <location>
        <begin position="56"/>
        <end position="77"/>
    </location>
</feature>
<evidence type="ECO:0000256" key="4">
    <source>
        <dbReference type="ARBA" id="ARBA00022989"/>
    </source>
</evidence>
<dbReference type="PANTHER" id="PTHR19282:SF44">
    <property type="entry name" value="CD82 ANTIGEN"/>
    <property type="match status" value="1"/>
</dbReference>
<sequence>MGKGCLSMSKYFLFLFNIIFFLFGVVIMGFGLWLLLDKQSFIVVLNNSTSVKVGCYILIGVGAFSMLMGFVGCLGAIYEIRCLLGLYFTCLLLILIAQIAAGALIYFQKEVLNNEMSNIVAKVLEGYPGNNSNTEQTWDYIQRTMECCGWNDRHDWNSNMVIRNSSQLLFPCSCQNASLSEENLSNSGFCESETSNWPVYNAGCSESVESWLITNLGVVLGICLGVAFIEVRWMVPSSEKGHENHREHSLSSRFTADCMETSVCWDSGR</sequence>
<feature type="transmembrane region" description="Helical" evidence="6">
    <location>
        <begin position="12"/>
        <end position="36"/>
    </location>
</feature>
<dbReference type="InterPro" id="IPR018499">
    <property type="entry name" value="Tetraspanin/Peripherin"/>
</dbReference>
<proteinExistence type="inferred from homology"/>
<dbReference type="InterPro" id="IPR000301">
    <property type="entry name" value="Tetraspanin_animals"/>
</dbReference>
<dbReference type="EMBL" id="JAHRIM010070410">
    <property type="protein sequence ID" value="MEQ2272765.1"/>
    <property type="molecule type" value="Genomic_DNA"/>
</dbReference>
<reference evidence="7 8" key="1">
    <citation type="submission" date="2021-06" db="EMBL/GenBank/DDBJ databases">
        <authorList>
            <person name="Palmer J.M."/>
        </authorList>
    </citation>
    <scope>NUCLEOTIDE SEQUENCE [LARGE SCALE GENOMIC DNA]</scope>
    <source>
        <strain evidence="7 8">XR_2019</strain>
        <tissue evidence="7">Muscle</tissue>
    </source>
</reference>
<gene>
    <name evidence="7" type="ORF">XENORESO_011283</name>
</gene>
<dbReference type="InterPro" id="IPR018503">
    <property type="entry name" value="Tetraspanin_CS"/>
</dbReference>
<evidence type="ECO:0000256" key="1">
    <source>
        <dbReference type="ARBA" id="ARBA00004141"/>
    </source>
</evidence>
<evidence type="ECO:0000256" key="3">
    <source>
        <dbReference type="ARBA" id="ARBA00022692"/>
    </source>
</evidence>
<dbReference type="CDD" id="cd03160">
    <property type="entry name" value="CD37_CD82_like_LEL"/>
    <property type="match status" value="1"/>
</dbReference>
<dbReference type="Gene3D" id="1.10.1450.10">
    <property type="entry name" value="Tetraspanin"/>
    <property type="match status" value="1"/>
</dbReference>
<evidence type="ECO:0000313" key="8">
    <source>
        <dbReference type="Proteomes" id="UP001444071"/>
    </source>
</evidence>
<comment type="caution">
    <text evidence="7">The sequence shown here is derived from an EMBL/GenBank/DDBJ whole genome shotgun (WGS) entry which is preliminary data.</text>
</comment>
<evidence type="ECO:0000256" key="6">
    <source>
        <dbReference type="RuleBase" id="RU361218"/>
    </source>
</evidence>
<name>A0ABV0WUE8_9TELE</name>
<dbReference type="PROSITE" id="PS00421">
    <property type="entry name" value="TM4_1"/>
    <property type="match status" value="1"/>
</dbReference>
<keyword evidence="3 6" id="KW-0812">Transmembrane</keyword>
<dbReference type="PIRSF" id="PIRSF002419">
    <property type="entry name" value="Tetraspanin"/>
    <property type="match status" value="1"/>
</dbReference>
<protein>
    <recommendedName>
        <fullName evidence="6">Tetraspanin</fullName>
    </recommendedName>
</protein>
<keyword evidence="4 6" id="KW-1133">Transmembrane helix</keyword>
<dbReference type="Proteomes" id="UP001444071">
    <property type="component" value="Unassembled WGS sequence"/>
</dbReference>
<dbReference type="InterPro" id="IPR008952">
    <property type="entry name" value="Tetraspanin_EC2_sf"/>
</dbReference>
<comment type="subcellular location">
    <subcellularLocation>
        <location evidence="1 6">Membrane</location>
        <topology evidence="1 6">Multi-pass membrane protein</topology>
    </subcellularLocation>
</comment>
<dbReference type="PRINTS" id="PR00259">
    <property type="entry name" value="TMFOUR"/>
</dbReference>
<comment type="caution">
    <text evidence="6">Lacks conserved residue(s) required for the propagation of feature annotation.</text>
</comment>
<keyword evidence="8" id="KW-1185">Reference proteome</keyword>
<dbReference type="PANTHER" id="PTHR19282">
    <property type="entry name" value="TETRASPANIN"/>
    <property type="match status" value="1"/>
</dbReference>
<keyword evidence="5 6" id="KW-0472">Membrane</keyword>
<dbReference type="SUPFAM" id="SSF48652">
    <property type="entry name" value="Tetraspanin"/>
    <property type="match status" value="1"/>
</dbReference>
<accession>A0ABV0WUE8</accession>
<evidence type="ECO:0000256" key="5">
    <source>
        <dbReference type="ARBA" id="ARBA00023136"/>
    </source>
</evidence>
<comment type="similarity">
    <text evidence="2 6">Belongs to the tetraspanin (TM4SF) family.</text>
</comment>
<dbReference type="Pfam" id="PF00335">
    <property type="entry name" value="Tetraspanin"/>
    <property type="match status" value="1"/>
</dbReference>
<evidence type="ECO:0000256" key="2">
    <source>
        <dbReference type="ARBA" id="ARBA00006840"/>
    </source>
</evidence>
<feature type="transmembrane region" description="Helical" evidence="6">
    <location>
        <begin position="84"/>
        <end position="107"/>
    </location>
</feature>
<organism evidence="7 8">
    <name type="scientific">Xenotaenia resolanae</name>
    <dbReference type="NCBI Taxonomy" id="208358"/>
    <lineage>
        <taxon>Eukaryota</taxon>
        <taxon>Metazoa</taxon>
        <taxon>Chordata</taxon>
        <taxon>Craniata</taxon>
        <taxon>Vertebrata</taxon>
        <taxon>Euteleostomi</taxon>
        <taxon>Actinopterygii</taxon>
        <taxon>Neopterygii</taxon>
        <taxon>Teleostei</taxon>
        <taxon>Neoteleostei</taxon>
        <taxon>Acanthomorphata</taxon>
        <taxon>Ovalentaria</taxon>
        <taxon>Atherinomorphae</taxon>
        <taxon>Cyprinodontiformes</taxon>
        <taxon>Goodeidae</taxon>
        <taxon>Xenotaenia</taxon>
    </lineage>
</organism>